<dbReference type="InterPro" id="IPR029063">
    <property type="entry name" value="SAM-dependent_MTases_sf"/>
</dbReference>
<dbReference type="Pfam" id="PF13489">
    <property type="entry name" value="Methyltransf_23"/>
    <property type="match status" value="1"/>
</dbReference>
<dbReference type="GO" id="GO:0008168">
    <property type="term" value="F:methyltransferase activity"/>
    <property type="evidence" value="ECO:0007669"/>
    <property type="project" value="UniProtKB-KW"/>
</dbReference>
<gene>
    <name evidence="1" type="ORF">IAC76_09370</name>
</gene>
<evidence type="ECO:0000313" key="1">
    <source>
        <dbReference type="EMBL" id="MBO8431582.1"/>
    </source>
</evidence>
<dbReference type="EMBL" id="JADIND010000208">
    <property type="protein sequence ID" value="MBO8431582.1"/>
    <property type="molecule type" value="Genomic_DNA"/>
</dbReference>
<keyword evidence="1" id="KW-0808">Transferase</keyword>
<name>A0A9D9DPA5_9BACT</name>
<dbReference type="SUPFAM" id="SSF53335">
    <property type="entry name" value="S-adenosyl-L-methionine-dependent methyltransferases"/>
    <property type="match status" value="1"/>
</dbReference>
<proteinExistence type="predicted"/>
<dbReference type="CDD" id="cd02440">
    <property type="entry name" value="AdoMet_MTases"/>
    <property type="match status" value="1"/>
</dbReference>
<comment type="caution">
    <text evidence="1">The sequence shown here is derived from an EMBL/GenBank/DDBJ whole genome shotgun (WGS) entry which is preliminary data.</text>
</comment>
<keyword evidence="1" id="KW-0489">Methyltransferase</keyword>
<dbReference type="Proteomes" id="UP000823632">
    <property type="component" value="Unassembled WGS sequence"/>
</dbReference>
<evidence type="ECO:0000313" key="2">
    <source>
        <dbReference type="Proteomes" id="UP000823632"/>
    </source>
</evidence>
<organism evidence="1 2">
    <name type="scientific">Candidatus Scatousia excrementipullorum</name>
    <dbReference type="NCBI Taxonomy" id="2840936"/>
    <lineage>
        <taxon>Bacteria</taxon>
        <taxon>Candidatus Scatousia</taxon>
    </lineage>
</organism>
<reference evidence="1" key="1">
    <citation type="submission" date="2020-10" db="EMBL/GenBank/DDBJ databases">
        <authorList>
            <person name="Gilroy R."/>
        </authorList>
    </citation>
    <scope>NUCLEOTIDE SEQUENCE</scope>
    <source>
        <strain evidence="1">10192</strain>
    </source>
</reference>
<reference evidence="1" key="2">
    <citation type="journal article" date="2021" name="PeerJ">
        <title>Extensive microbial diversity within the chicken gut microbiome revealed by metagenomics and culture.</title>
        <authorList>
            <person name="Gilroy R."/>
            <person name="Ravi A."/>
            <person name="Getino M."/>
            <person name="Pursley I."/>
            <person name="Horton D.L."/>
            <person name="Alikhan N.F."/>
            <person name="Baker D."/>
            <person name="Gharbi K."/>
            <person name="Hall N."/>
            <person name="Watson M."/>
            <person name="Adriaenssens E.M."/>
            <person name="Foster-Nyarko E."/>
            <person name="Jarju S."/>
            <person name="Secka A."/>
            <person name="Antonio M."/>
            <person name="Oren A."/>
            <person name="Chaudhuri R.R."/>
            <person name="La Ragione R."/>
            <person name="Hildebrand F."/>
            <person name="Pallen M.J."/>
        </authorList>
    </citation>
    <scope>NUCLEOTIDE SEQUENCE</scope>
    <source>
        <strain evidence="1">10192</strain>
    </source>
</reference>
<dbReference type="AlphaFoldDB" id="A0A9D9DPA5"/>
<dbReference type="Gene3D" id="3.40.50.150">
    <property type="entry name" value="Vaccinia Virus protein VP39"/>
    <property type="match status" value="1"/>
</dbReference>
<dbReference type="GO" id="GO:0032259">
    <property type="term" value="P:methylation"/>
    <property type="evidence" value="ECO:0007669"/>
    <property type="project" value="UniProtKB-KW"/>
</dbReference>
<accession>A0A9D9DPA5</accession>
<protein>
    <submittedName>
        <fullName evidence="1">Methyltransferase domain-containing protein</fullName>
    </submittedName>
</protein>
<sequence>MKKYLKAIRKAFLKSMAVDWFDFLYLHSSVPVAKNINHDTWIDYLVKLTDKEGMRVLEIGSREVVNSSFRSRFKHAEYVGFDYYSGDNVDVVGDVHKLSTYFDKKFDLIFSEAVFEHLAMPWVVAEEIVKLLNVGGYVFLETHYSFSSHERPWHFFQFSENALKILFNPQLGIECIEAGCSNPIAGRFTRYASKYLRNNPVTGLYCHSEFLGKKVREVNDFDWKKVKLEDIVANTVYPEPEK</sequence>